<evidence type="ECO:0000256" key="1">
    <source>
        <dbReference type="SAM" id="Phobius"/>
    </source>
</evidence>
<dbReference type="Proteomes" id="UP000186096">
    <property type="component" value="Unassembled WGS sequence"/>
</dbReference>
<dbReference type="STRING" id="58117.SAMN05421833_115156"/>
<feature type="transmembrane region" description="Helical" evidence="1">
    <location>
        <begin position="89"/>
        <end position="108"/>
    </location>
</feature>
<keyword evidence="1" id="KW-0812">Transmembrane</keyword>
<feature type="transmembrane region" description="Helical" evidence="1">
    <location>
        <begin position="114"/>
        <end position="135"/>
    </location>
</feature>
<evidence type="ECO:0008006" key="4">
    <source>
        <dbReference type="Google" id="ProtNLM"/>
    </source>
</evidence>
<protein>
    <recommendedName>
        <fullName evidence="4">Cytochrome c oxidase assembly protein subunit 15</fullName>
    </recommendedName>
</protein>
<keyword evidence="1" id="KW-1133">Transmembrane helix</keyword>
<evidence type="ECO:0000313" key="3">
    <source>
        <dbReference type="Proteomes" id="UP000186096"/>
    </source>
</evidence>
<dbReference type="EMBL" id="FTNI01000015">
    <property type="protein sequence ID" value="SIR78974.1"/>
    <property type="molecule type" value="Genomic_DNA"/>
</dbReference>
<organism evidence="2 3">
    <name type="scientific">Microbispora rosea</name>
    <dbReference type="NCBI Taxonomy" id="58117"/>
    <lineage>
        <taxon>Bacteria</taxon>
        <taxon>Bacillati</taxon>
        <taxon>Actinomycetota</taxon>
        <taxon>Actinomycetes</taxon>
        <taxon>Streptosporangiales</taxon>
        <taxon>Streptosporangiaceae</taxon>
        <taxon>Microbispora</taxon>
    </lineage>
</organism>
<dbReference type="AlphaFoldDB" id="A0A1N7DT08"/>
<sequence length="156" mass="16062">MKLVYKVLASLVAAEVAVQAMMVVLGDAGLFRYVEQGGVIDKASAESGDMAFPEFFAFVVHGMNGMMVIPTIALLLLVSSFFAKIPGAVKGAALVVLLVAVQVSLGLLGHQITALGALHGLNALLLFGAAVHAALRGRRAATGATAQPHARVETVV</sequence>
<reference evidence="3" key="1">
    <citation type="submission" date="2017-01" db="EMBL/GenBank/DDBJ databases">
        <authorList>
            <person name="Varghese N."/>
            <person name="Submissions S."/>
        </authorList>
    </citation>
    <scope>NUCLEOTIDE SEQUENCE [LARGE SCALE GENOMIC DNA]</scope>
    <source>
        <strain evidence="3">ATCC 12950</strain>
    </source>
</reference>
<keyword evidence="3" id="KW-1185">Reference proteome</keyword>
<name>A0A1N7DT08_9ACTN</name>
<dbReference type="OrthoDB" id="4843372at2"/>
<accession>A0A1N7DT08</accession>
<feature type="transmembrane region" description="Helical" evidence="1">
    <location>
        <begin position="55"/>
        <end position="77"/>
    </location>
</feature>
<keyword evidence="1" id="KW-0472">Membrane</keyword>
<gene>
    <name evidence="2" type="ORF">SAMN05421833_115156</name>
</gene>
<proteinExistence type="predicted"/>
<dbReference type="RefSeq" id="WP_076437243.1">
    <property type="nucleotide sequence ID" value="NZ_FTNI01000015.1"/>
</dbReference>
<evidence type="ECO:0000313" key="2">
    <source>
        <dbReference type="EMBL" id="SIR78974.1"/>
    </source>
</evidence>